<evidence type="ECO:0000259" key="2">
    <source>
        <dbReference type="Pfam" id="PF16036"/>
    </source>
</evidence>
<dbReference type="Gene3D" id="3.50.70.10">
    <property type="match status" value="1"/>
</dbReference>
<dbReference type="Proteomes" id="UP001529491">
    <property type="component" value="Chromosome"/>
</dbReference>
<name>A0ABZ0JVM4_9GAMM</name>
<proteinExistence type="predicted"/>
<gene>
    <name evidence="3" type="ORF">RGE70_09415</name>
</gene>
<dbReference type="InterPro" id="IPR036298">
    <property type="entry name" value="Chalcone_isomerase_sf"/>
</dbReference>
<evidence type="ECO:0000256" key="1">
    <source>
        <dbReference type="SAM" id="SignalP"/>
    </source>
</evidence>
<keyword evidence="4" id="KW-1185">Reference proteome</keyword>
<feature type="chain" id="PRO_5046881573" evidence="1">
    <location>
        <begin position="21"/>
        <end position="187"/>
    </location>
</feature>
<evidence type="ECO:0000313" key="3">
    <source>
        <dbReference type="EMBL" id="WOT03581.1"/>
    </source>
</evidence>
<dbReference type="SUPFAM" id="SSF54626">
    <property type="entry name" value="Chalcone isomerase"/>
    <property type="match status" value="1"/>
</dbReference>
<dbReference type="InterPro" id="IPR016087">
    <property type="entry name" value="Chalcone_isomerase"/>
</dbReference>
<feature type="signal peptide" evidence="1">
    <location>
        <begin position="1"/>
        <end position="20"/>
    </location>
</feature>
<dbReference type="RefSeq" id="WP_310471207.1">
    <property type="nucleotide sequence ID" value="NZ_CP136522.1"/>
</dbReference>
<protein>
    <submittedName>
        <fullName evidence="3">Chalcone isomerase family protein</fullName>
    </submittedName>
</protein>
<sequence>MFKRIITTTSLVLVCASASAAIDVSGVEVPEQVTLNNSAMVLNGAGVRSKFFIDLYVGSLFTTTTSTDAQQIINSESPTAIRLNITSDMITSEKMIDALDEGFERATNGKTEAIDDSIKSLIHSFSAPIKDGDQFTLMSVPGEGVISYKNGKQLAVISGDDFRKAVLSVWLGKKPTDKGLKKSMLKG</sequence>
<dbReference type="InterPro" id="IPR016088">
    <property type="entry name" value="Chalcone_isomerase_3-sand"/>
</dbReference>
<dbReference type="GO" id="GO:0016853">
    <property type="term" value="F:isomerase activity"/>
    <property type="evidence" value="ECO:0007669"/>
    <property type="project" value="UniProtKB-KW"/>
</dbReference>
<feature type="domain" description="Chalcone isomerase" evidence="2">
    <location>
        <begin position="23"/>
        <end position="185"/>
    </location>
</feature>
<reference evidence="3 4" key="1">
    <citation type="submission" date="2023-10" db="EMBL/GenBank/DDBJ databases">
        <title>Complete genome sequence of Shewanella sp. DAU334.</title>
        <authorList>
            <person name="Lee Y.-S."/>
            <person name="Jeong H.-R."/>
            <person name="Hwang E.-J."/>
            <person name="Choi Y.-L."/>
            <person name="Kim G.-D."/>
        </authorList>
    </citation>
    <scope>NUCLEOTIDE SEQUENCE [LARGE SCALE GENOMIC DNA]</scope>
    <source>
        <strain evidence="3 4">DAU334</strain>
    </source>
</reference>
<dbReference type="Pfam" id="PF16036">
    <property type="entry name" value="Chalcone_3"/>
    <property type="match status" value="1"/>
</dbReference>
<evidence type="ECO:0000313" key="4">
    <source>
        <dbReference type="Proteomes" id="UP001529491"/>
    </source>
</evidence>
<accession>A0ABZ0JVM4</accession>
<organism evidence="3 4">
    <name type="scientific">Shewanella youngdeokensis</name>
    <dbReference type="NCBI Taxonomy" id="2999068"/>
    <lineage>
        <taxon>Bacteria</taxon>
        <taxon>Pseudomonadati</taxon>
        <taxon>Pseudomonadota</taxon>
        <taxon>Gammaproteobacteria</taxon>
        <taxon>Alteromonadales</taxon>
        <taxon>Shewanellaceae</taxon>
        <taxon>Shewanella</taxon>
    </lineage>
</organism>
<dbReference type="EMBL" id="CP136522">
    <property type="protein sequence ID" value="WOT03581.1"/>
    <property type="molecule type" value="Genomic_DNA"/>
</dbReference>
<keyword evidence="1" id="KW-0732">Signal</keyword>
<keyword evidence="3" id="KW-0413">Isomerase</keyword>